<dbReference type="InterPro" id="IPR036866">
    <property type="entry name" value="RibonucZ/Hydroxyglut_hydro"/>
</dbReference>
<dbReference type="SUPFAM" id="SSF56281">
    <property type="entry name" value="Metallo-hydrolase/oxidoreductase"/>
    <property type="match status" value="1"/>
</dbReference>
<evidence type="ECO:0008006" key="3">
    <source>
        <dbReference type="Google" id="ProtNLM"/>
    </source>
</evidence>
<reference evidence="2" key="1">
    <citation type="submission" date="2019-04" db="EMBL/GenBank/DDBJ databases">
        <title>Draft genome sequence of Pseudonocardiaceae bacterium SL3-2-4.</title>
        <authorList>
            <person name="Ningsih F."/>
            <person name="Yokota A."/>
            <person name="Sakai Y."/>
            <person name="Nanatani K."/>
            <person name="Yabe S."/>
            <person name="Oetari A."/>
            <person name="Sjamsuridzal W."/>
        </authorList>
    </citation>
    <scope>NUCLEOTIDE SEQUENCE [LARGE SCALE GENOMIC DNA]</scope>
    <source>
        <strain evidence="2">SL3-2-4</strain>
    </source>
</reference>
<evidence type="ECO:0000313" key="2">
    <source>
        <dbReference type="Proteomes" id="UP000298860"/>
    </source>
</evidence>
<dbReference type="Gene3D" id="3.60.15.10">
    <property type="entry name" value="Ribonuclease Z/Hydroxyacylglutathione hydrolase-like"/>
    <property type="match status" value="1"/>
</dbReference>
<dbReference type="RefSeq" id="WP_137816888.1">
    <property type="nucleotide sequence ID" value="NZ_BJFL01000076.1"/>
</dbReference>
<dbReference type="PANTHER" id="PTHR30619:SF1">
    <property type="entry name" value="RECOMBINATION PROTEIN 2"/>
    <property type="match status" value="1"/>
</dbReference>
<gene>
    <name evidence="1" type="ORF">GTS_56230</name>
</gene>
<accession>A0A4D4JG45</accession>
<dbReference type="Proteomes" id="UP000298860">
    <property type="component" value="Unassembled WGS sequence"/>
</dbReference>
<keyword evidence="2" id="KW-1185">Reference proteome</keyword>
<comment type="caution">
    <text evidence="1">The sequence shown here is derived from an EMBL/GenBank/DDBJ whole genome shotgun (WGS) entry which is preliminary data.</text>
</comment>
<organism evidence="1 2">
    <name type="scientific">Gandjariella thermophila</name>
    <dbReference type="NCBI Taxonomy" id="1931992"/>
    <lineage>
        <taxon>Bacteria</taxon>
        <taxon>Bacillati</taxon>
        <taxon>Actinomycetota</taxon>
        <taxon>Actinomycetes</taxon>
        <taxon>Pseudonocardiales</taxon>
        <taxon>Pseudonocardiaceae</taxon>
        <taxon>Gandjariella</taxon>
    </lineage>
</organism>
<sequence>MIEEDCEQSRYSYVDWLVYKLLRAGCGPGRDGKAKRENHRVVNALRGDSASYWVEDGIEILSPTSSLIEDCNERGDYNNCSYVLKISYAGRAVVLPGDAEAAAWQSTLDNPGPEAIKCDLLKASHHGRESGFHESAVNAMSPDAVICSVGKKPSTDASDKYAARGATVLSTRYHGTITAKIWGDGDIWITDRNGNRIHEIC</sequence>
<proteinExistence type="predicted"/>
<dbReference type="AlphaFoldDB" id="A0A4D4JG45"/>
<dbReference type="InterPro" id="IPR052159">
    <property type="entry name" value="Competence_DNA_uptake"/>
</dbReference>
<evidence type="ECO:0000313" key="1">
    <source>
        <dbReference type="EMBL" id="GDY33990.1"/>
    </source>
</evidence>
<name>A0A4D4JG45_9PSEU</name>
<dbReference type="EMBL" id="BJFL01000076">
    <property type="protein sequence ID" value="GDY33990.1"/>
    <property type="molecule type" value="Genomic_DNA"/>
</dbReference>
<dbReference type="OrthoDB" id="7177610at2"/>
<dbReference type="PANTHER" id="PTHR30619">
    <property type="entry name" value="DNA INTERNALIZATION/COMPETENCE PROTEIN COMEC/REC2"/>
    <property type="match status" value="1"/>
</dbReference>
<protein>
    <recommendedName>
        <fullName evidence="3">Metallo-beta-lactamase domain-containing protein</fullName>
    </recommendedName>
</protein>